<organism evidence="1 2">
    <name type="scientific">Arthrobacter flavus</name>
    <dbReference type="NCBI Taxonomy" id="95172"/>
    <lineage>
        <taxon>Bacteria</taxon>
        <taxon>Bacillati</taxon>
        <taxon>Actinomycetota</taxon>
        <taxon>Actinomycetes</taxon>
        <taxon>Micrococcales</taxon>
        <taxon>Micrococcaceae</taxon>
        <taxon>Arthrobacter</taxon>
    </lineage>
</organism>
<reference evidence="2" key="1">
    <citation type="journal article" date="2019" name="Int. J. Syst. Evol. Microbiol.">
        <title>The Global Catalogue of Microorganisms (GCM) 10K type strain sequencing project: providing services to taxonomists for standard genome sequencing and annotation.</title>
        <authorList>
            <consortium name="The Broad Institute Genomics Platform"/>
            <consortium name="The Broad Institute Genome Sequencing Center for Infectious Disease"/>
            <person name="Wu L."/>
            <person name="Ma J."/>
        </authorList>
    </citation>
    <scope>NUCLEOTIDE SEQUENCE [LARGE SCALE GENOMIC DNA]</scope>
    <source>
        <strain evidence="2">JCM 11496</strain>
    </source>
</reference>
<accession>A0ABW4Q9W1</accession>
<sequence length="121" mass="13979">MTRGRRLPITPDVDVVWHELILQTASYARLCANLPGQRFLHHESITPQEYNERVGDDQFVEEWVQWVPDYVQNFGPFTEESAACWNVVIFLREKMGMTLEQINELGLTSETAIQIDGSPTR</sequence>
<name>A0ABW4Q9W1_9MICC</name>
<evidence type="ECO:0000313" key="1">
    <source>
        <dbReference type="EMBL" id="MFD1847487.1"/>
    </source>
</evidence>
<evidence type="ECO:0000313" key="2">
    <source>
        <dbReference type="Proteomes" id="UP001597307"/>
    </source>
</evidence>
<comment type="caution">
    <text evidence="1">The sequence shown here is derived from an EMBL/GenBank/DDBJ whole genome shotgun (WGS) entry which is preliminary data.</text>
</comment>
<gene>
    <name evidence="1" type="ORF">ACFSFX_12890</name>
</gene>
<dbReference type="EMBL" id="JBHUGA010000055">
    <property type="protein sequence ID" value="MFD1847487.1"/>
    <property type="molecule type" value="Genomic_DNA"/>
</dbReference>
<dbReference type="Proteomes" id="UP001597307">
    <property type="component" value="Unassembled WGS sequence"/>
</dbReference>
<protein>
    <submittedName>
        <fullName evidence="1">Uncharacterized protein</fullName>
    </submittedName>
</protein>
<dbReference type="RefSeq" id="WP_343881110.1">
    <property type="nucleotide sequence ID" value="NZ_BAAAIJ010000053.1"/>
</dbReference>
<keyword evidence="2" id="KW-1185">Reference proteome</keyword>
<proteinExistence type="predicted"/>